<evidence type="ECO:0000313" key="2">
    <source>
        <dbReference type="EnsemblPlants" id="PNT74431"/>
    </source>
</evidence>
<dbReference type="Gramene" id="PNT74431">
    <property type="protein sequence ID" value="PNT74431"/>
    <property type="gene ID" value="BRADI_1g14608v3"/>
</dbReference>
<dbReference type="AlphaFoldDB" id="A0A2K2DJH8"/>
<evidence type="ECO:0000313" key="3">
    <source>
        <dbReference type="Proteomes" id="UP000008810"/>
    </source>
</evidence>
<reference evidence="1" key="2">
    <citation type="submission" date="2017-06" db="EMBL/GenBank/DDBJ databases">
        <title>WGS assembly of Brachypodium distachyon.</title>
        <authorList>
            <consortium name="The International Brachypodium Initiative"/>
            <person name="Lucas S."/>
            <person name="Harmon-Smith M."/>
            <person name="Lail K."/>
            <person name="Tice H."/>
            <person name="Grimwood J."/>
            <person name="Bruce D."/>
            <person name="Barry K."/>
            <person name="Shu S."/>
            <person name="Lindquist E."/>
            <person name="Wang M."/>
            <person name="Pitluck S."/>
            <person name="Vogel J.P."/>
            <person name="Garvin D.F."/>
            <person name="Mockler T.C."/>
            <person name="Schmutz J."/>
            <person name="Rokhsar D."/>
            <person name="Bevan M.W."/>
        </authorList>
    </citation>
    <scope>NUCLEOTIDE SEQUENCE</scope>
    <source>
        <strain evidence="1">Bd21</strain>
    </source>
</reference>
<organism evidence="1">
    <name type="scientific">Brachypodium distachyon</name>
    <name type="common">Purple false brome</name>
    <name type="synonym">Trachynia distachya</name>
    <dbReference type="NCBI Taxonomy" id="15368"/>
    <lineage>
        <taxon>Eukaryota</taxon>
        <taxon>Viridiplantae</taxon>
        <taxon>Streptophyta</taxon>
        <taxon>Embryophyta</taxon>
        <taxon>Tracheophyta</taxon>
        <taxon>Spermatophyta</taxon>
        <taxon>Magnoliopsida</taxon>
        <taxon>Liliopsida</taxon>
        <taxon>Poales</taxon>
        <taxon>Poaceae</taxon>
        <taxon>BOP clade</taxon>
        <taxon>Pooideae</taxon>
        <taxon>Stipodae</taxon>
        <taxon>Brachypodieae</taxon>
        <taxon>Brachypodium</taxon>
    </lineage>
</organism>
<evidence type="ECO:0000313" key="1">
    <source>
        <dbReference type="EMBL" id="PNT74431.1"/>
    </source>
</evidence>
<gene>
    <name evidence="1" type="ORF">BRADI_1g14608v3</name>
</gene>
<reference evidence="2" key="3">
    <citation type="submission" date="2018-08" db="UniProtKB">
        <authorList>
            <consortium name="EnsemblPlants"/>
        </authorList>
    </citation>
    <scope>IDENTIFICATION</scope>
    <source>
        <strain evidence="2">cv. Bd21</strain>
    </source>
</reference>
<dbReference type="InParanoid" id="A0A2K2DJH8"/>
<dbReference type="EnsemblPlants" id="PNT74431">
    <property type="protein sequence ID" value="PNT74431"/>
    <property type="gene ID" value="BRADI_1g14608v3"/>
</dbReference>
<accession>A0A2K2DJH8</accession>
<keyword evidence="3" id="KW-1185">Reference proteome</keyword>
<proteinExistence type="predicted"/>
<sequence>MRIAEAKPFQPTKQAKVTRHTTSLPLSIPIYSQLSRTTQLCTRDSSSFTAAGLAGFKIFRPTTCCKSFAS</sequence>
<reference evidence="1 2" key="1">
    <citation type="journal article" date="2010" name="Nature">
        <title>Genome sequencing and analysis of the model grass Brachypodium distachyon.</title>
        <authorList>
            <consortium name="International Brachypodium Initiative"/>
        </authorList>
    </citation>
    <scope>NUCLEOTIDE SEQUENCE [LARGE SCALE GENOMIC DNA]</scope>
    <source>
        <strain evidence="1 2">Bd21</strain>
    </source>
</reference>
<dbReference type="EMBL" id="CM000880">
    <property type="protein sequence ID" value="PNT74431.1"/>
    <property type="molecule type" value="Genomic_DNA"/>
</dbReference>
<protein>
    <submittedName>
        <fullName evidence="1 2">Uncharacterized protein</fullName>
    </submittedName>
</protein>
<name>A0A2K2DJH8_BRADI</name>
<dbReference type="Proteomes" id="UP000008810">
    <property type="component" value="Chromosome 1"/>
</dbReference>